<evidence type="ECO:0000259" key="2">
    <source>
        <dbReference type="PROSITE" id="PS50404"/>
    </source>
</evidence>
<feature type="domain" description="GST N-terminal" evidence="2">
    <location>
        <begin position="16"/>
        <end position="96"/>
    </location>
</feature>
<comment type="similarity">
    <text evidence="1">Belongs to the GST superfamily.</text>
</comment>
<dbReference type="Pfam" id="PF02798">
    <property type="entry name" value="GST_N"/>
    <property type="match status" value="1"/>
</dbReference>
<name>A0AA36HP68_9DINO</name>
<dbReference type="SUPFAM" id="SSF52833">
    <property type="entry name" value="Thioredoxin-like"/>
    <property type="match status" value="1"/>
</dbReference>
<dbReference type="InterPro" id="IPR004045">
    <property type="entry name" value="Glutathione_S-Trfase_N"/>
</dbReference>
<dbReference type="SFLD" id="SFLDS00019">
    <property type="entry name" value="Glutathione_Transferase_(cytos"/>
    <property type="match status" value="1"/>
</dbReference>
<proteinExistence type="inferred from homology"/>
<dbReference type="Gene3D" id="1.20.1050.10">
    <property type="match status" value="1"/>
</dbReference>
<dbReference type="InterPro" id="IPR036249">
    <property type="entry name" value="Thioredoxin-like_sf"/>
</dbReference>
<dbReference type="SFLD" id="SFLDG01150">
    <property type="entry name" value="Main.1:_Beta-like"/>
    <property type="match status" value="1"/>
</dbReference>
<dbReference type="SFLD" id="SFLDG00358">
    <property type="entry name" value="Main_(cytGST)"/>
    <property type="match status" value="1"/>
</dbReference>
<reference evidence="3" key="1">
    <citation type="submission" date="2023-08" db="EMBL/GenBank/DDBJ databases">
        <authorList>
            <person name="Chen Y."/>
            <person name="Shah S."/>
            <person name="Dougan E. K."/>
            <person name="Thang M."/>
            <person name="Chan C."/>
        </authorList>
    </citation>
    <scope>NUCLEOTIDE SEQUENCE</scope>
</reference>
<dbReference type="InterPro" id="IPR040079">
    <property type="entry name" value="Glutathione_S-Trfase"/>
</dbReference>
<dbReference type="AlphaFoldDB" id="A0AA36HP68"/>
<dbReference type="CDD" id="cd03046">
    <property type="entry name" value="GST_N_GTT1_like"/>
    <property type="match status" value="1"/>
</dbReference>
<dbReference type="PROSITE" id="PS50404">
    <property type="entry name" value="GST_NTER"/>
    <property type="match status" value="1"/>
</dbReference>
<keyword evidence="4" id="KW-1185">Reference proteome</keyword>
<dbReference type="Proteomes" id="UP001178507">
    <property type="component" value="Unassembled WGS sequence"/>
</dbReference>
<evidence type="ECO:0000313" key="4">
    <source>
        <dbReference type="Proteomes" id="UP001178507"/>
    </source>
</evidence>
<dbReference type="PANTHER" id="PTHR44051">
    <property type="entry name" value="GLUTATHIONE S-TRANSFERASE-RELATED"/>
    <property type="match status" value="1"/>
</dbReference>
<evidence type="ECO:0000313" key="3">
    <source>
        <dbReference type="EMBL" id="CAJ1372743.1"/>
    </source>
</evidence>
<dbReference type="EMBL" id="CAUJNA010000154">
    <property type="protein sequence ID" value="CAJ1372743.1"/>
    <property type="molecule type" value="Genomic_DNA"/>
</dbReference>
<accession>A0AA36HP68</accession>
<sequence>MNSARVATGGGRKVGGSYMKLYHCKGARSVRPLWTLEEMGLDYELESMKFPPRFLRDGYTDLNPIGTVPYFVDGDVEMTESAGISQYLVDVHGPSDIGLKPGDKDYGPYLNWLHRSDATLTFPQTIVLRYTQLEPEERRIKQAADDYAQWFFSRLKSVELATADREYLCAGRFTIADICVGYALYLADTLGFREGFKPNTEKYYARLTERPAFQRAIEL</sequence>
<organism evidence="3 4">
    <name type="scientific">Effrenium voratum</name>
    <dbReference type="NCBI Taxonomy" id="2562239"/>
    <lineage>
        <taxon>Eukaryota</taxon>
        <taxon>Sar</taxon>
        <taxon>Alveolata</taxon>
        <taxon>Dinophyceae</taxon>
        <taxon>Suessiales</taxon>
        <taxon>Symbiodiniaceae</taxon>
        <taxon>Effrenium</taxon>
    </lineage>
</organism>
<dbReference type="Gene3D" id="3.40.30.10">
    <property type="entry name" value="Glutaredoxin"/>
    <property type="match status" value="1"/>
</dbReference>
<comment type="caution">
    <text evidence="3">The sequence shown here is derived from an EMBL/GenBank/DDBJ whole genome shotgun (WGS) entry which is preliminary data.</text>
</comment>
<evidence type="ECO:0000256" key="1">
    <source>
        <dbReference type="ARBA" id="ARBA00007409"/>
    </source>
</evidence>
<dbReference type="SUPFAM" id="SSF47616">
    <property type="entry name" value="GST C-terminal domain-like"/>
    <property type="match status" value="1"/>
</dbReference>
<dbReference type="PANTHER" id="PTHR44051:SF21">
    <property type="entry name" value="GLUTATHIONE S-TRANSFERASE FAMILY PROTEIN"/>
    <property type="match status" value="1"/>
</dbReference>
<dbReference type="InterPro" id="IPR036282">
    <property type="entry name" value="Glutathione-S-Trfase_C_sf"/>
</dbReference>
<gene>
    <name evidence="3" type="ORF">EVOR1521_LOCUS2752</name>
</gene>
<protein>
    <recommendedName>
        <fullName evidence="2">GST N-terminal domain-containing protein</fullName>
    </recommendedName>
</protein>